<sequence>MNIHRPFFIVGSRSLAEHLQVHSLNNFSTSPSPKTQAPFIRQALTLEIQHHLGALSPLNPSIQFVRRFASLADLKEDRRWKGFIESEAGDRARLRSWVKHTLSSVKESQSSYDPHRTERKSKP</sequence>
<gene>
    <name evidence="2" type="ORF">J5N97_018989</name>
</gene>
<feature type="region of interest" description="Disordered" evidence="1">
    <location>
        <begin position="102"/>
        <end position="123"/>
    </location>
</feature>
<comment type="caution">
    <text evidence="2">The sequence shown here is derived from an EMBL/GenBank/DDBJ whole genome shotgun (WGS) entry which is preliminary data.</text>
</comment>
<evidence type="ECO:0000256" key="1">
    <source>
        <dbReference type="SAM" id="MobiDB-lite"/>
    </source>
</evidence>
<dbReference type="AlphaFoldDB" id="A0A9D5CDW4"/>
<reference evidence="2" key="1">
    <citation type="submission" date="2021-03" db="EMBL/GenBank/DDBJ databases">
        <authorList>
            <person name="Li Z."/>
            <person name="Yang C."/>
        </authorList>
    </citation>
    <scope>NUCLEOTIDE SEQUENCE</scope>
    <source>
        <strain evidence="2">Dzin_1.0</strain>
        <tissue evidence="2">Leaf</tissue>
    </source>
</reference>
<protein>
    <submittedName>
        <fullName evidence="2">Uncharacterized protein</fullName>
    </submittedName>
</protein>
<keyword evidence="3" id="KW-1185">Reference proteome</keyword>
<proteinExistence type="predicted"/>
<feature type="compositionally biased region" description="Polar residues" evidence="1">
    <location>
        <begin position="102"/>
        <end position="112"/>
    </location>
</feature>
<accession>A0A9D5CDW4</accession>
<dbReference type="Proteomes" id="UP001085076">
    <property type="component" value="Miscellaneous, Linkage group lg05"/>
</dbReference>
<evidence type="ECO:0000313" key="2">
    <source>
        <dbReference type="EMBL" id="KAJ0971030.1"/>
    </source>
</evidence>
<name>A0A9D5CDW4_9LILI</name>
<reference evidence="2" key="2">
    <citation type="journal article" date="2022" name="Hortic Res">
        <title>The genome of Dioscorea zingiberensis sheds light on the biosynthesis, origin and evolution of the medicinally important diosgenin saponins.</title>
        <authorList>
            <person name="Li Y."/>
            <person name="Tan C."/>
            <person name="Li Z."/>
            <person name="Guo J."/>
            <person name="Li S."/>
            <person name="Chen X."/>
            <person name="Wang C."/>
            <person name="Dai X."/>
            <person name="Yang H."/>
            <person name="Song W."/>
            <person name="Hou L."/>
            <person name="Xu J."/>
            <person name="Tong Z."/>
            <person name="Xu A."/>
            <person name="Yuan X."/>
            <person name="Wang W."/>
            <person name="Yang Q."/>
            <person name="Chen L."/>
            <person name="Sun Z."/>
            <person name="Wang K."/>
            <person name="Pan B."/>
            <person name="Chen J."/>
            <person name="Bao Y."/>
            <person name="Liu F."/>
            <person name="Qi X."/>
            <person name="Gang D.R."/>
            <person name="Wen J."/>
            <person name="Li J."/>
        </authorList>
    </citation>
    <scope>NUCLEOTIDE SEQUENCE</scope>
    <source>
        <strain evidence="2">Dzin_1.0</strain>
    </source>
</reference>
<organism evidence="2 3">
    <name type="scientific">Dioscorea zingiberensis</name>
    <dbReference type="NCBI Taxonomy" id="325984"/>
    <lineage>
        <taxon>Eukaryota</taxon>
        <taxon>Viridiplantae</taxon>
        <taxon>Streptophyta</taxon>
        <taxon>Embryophyta</taxon>
        <taxon>Tracheophyta</taxon>
        <taxon>Spermatophyta</taxon>
        <taxon>Magnoliopsida</taxon>
        <taxon>Liliopsida</taxon>
        <taxon>Dioscoreales</taxon>
        <taxon>Dioscoreaceae</taxon>
        <taxon>Dioscorea</taxon>
    </lineage>
</organism>
<evidence type="ECO:0000313" key="3">
    <source>
        <dbReference type="Proteomes" id="UP001085076"/>
    </source>
</evidence>
<dbReference type="EMBL" id="JAGGNH010000005">
    <property type="protein sequence ID" value="KAJ0971030.1"/>
    <property type="molecule type" value="Genomic_DNA"/>
</dbReference>